<name>A0ABP1AQ74_9BRYO</name>
<evidence type="ECO:0000256" key="1">
    <source>
        <dbReference type="SAM" id="MobiDB-lite"/>
    </source>
</evidence>
<proteinExistence type="predicted"/>
<dbReference type="EMBL" id="OZ023715">
    <property type="protein sequence ID" value="CAK9864743.1"/>
    <property type="molecule type" value="Genomic_DNA"/>
</dbReference>
<gene>
    <name evidence="2" type="ORF">CSSPJE1EN2_LOCUS7738</name>
</gene>
<reference evidence="2" key="1">
    <citation type="submission" date="2024-03" db="EMBL/GenBank/DDBJ databases">
        <authorList>
            <consortium name="ELIXIR-Norway"/>
            <consortium name="Elixir Norway"/>
        </authorList>
    </citation>
    <scope>NUCLEOTIDE SEQUENCE</scope>
</reference>
<feature type="region of interest" description="Disordered" evidence="1">
    <location>
        <begin position="32"/>
        <end position="68"/>
    </location>
</feature>
<accession>A0ABP1AQ74</accession>
<protein>
    <submittedName>
        <fullName evidence="2">Uncharacterized protein</fullName>
    </submittedName>
</protein>
<evidence type="ECO:0000313" key="3">
    <source>
        <dbReference type="Proteomes" id="UP001497522"/>
    </source>
</evidence>
<evidence type="ECO:0000313" key="2">
    <source>
        <dbReference type="EMBL" id="CAK9864743.1"/>
    </source>
</evidence>
<dbReference type="Proteomes" id="UP001497522">
    <property type="component" value="Chromosome 14"/>
</dbReference>
<organism evidence="2 3">
    <name type="scientific">Sphagnum jensenii</name>
    <dbReference type="NCBI Taxonomy" id="128206"/>
    <lineage>
        <taxon>Eukaryota</taxon>
        <taxon>Viridiplantae</taxon>
        <taxon>Streptophyta</taxon>
        <taxon>Embryophyta</taxon>
        <taxon>Bryophyta</taxon>
        <taxon>Sphagnophytina</taxon>
        <taxon>Sphagnopsida</taxon>
        <taxon>Sphagnales</taxon>
        <taxon>Sphagnaceae</taxon>
        <taxon>Sphagnum</taxon>
    </lineage>
</organism>
<sequence length="99" mass="10792">MALKPVRPCATAELISELKGMELYLLELPSSQSAKRRDNGSKAKSGRTGRANASGRPRNSPLGQLFPDRMGMPGTFQVGIYSFTKVFKSARVLNCSMNL</sequence>
<keyword evidence="3" id="KW-1185">Reference proteome</keyword>